<feature type="region of interest" description="Disordered" evidence="1">
    <location>
        <begin position="89"/>
        <end position="112"/>
    </location>
</feature>
<dbReference type="Proteomes" id="UP000191672">
    <property type="component" value="Unassembled WGS sequence"/>
</dbReference>
<evidence type="ECO:0000256" key="1">
    <source>
        <dbReference type="SAM" id="MobiDB-lite"/>
    </source>
</evidence>
<dbReference type="EMBL" id="MDYN01000045">
    <property type="protein sequence ID" value="OQD79677.1"/>
    <property type="molecule type" value="Genomic_DNA"/>
</dbReference>
<feature type="region of interest" description="Disordered" evidence="1">
    <location>
        <begin position="132"/>
        <end position="164"/>
    </location>
</feature>
<keyword evidence="3" id="KW-1185">Reference proteome</keyword>
<comment type="caution">
    <text evidence="2">The sequence shown here is derived from an EMBL/GenBank/DDBJ whole genome shotgun (WGS) entry which is preliminary data.</text>
</comment>
<dbReference type="AlphaFoldDB" id="A0A1V6PSJ6"/>
<name>A0A1V6PSJ6_9EURO</name>
<feature type="compositionally biased region" description="Polar residues" evidence="1">
    <location>
        <begin position="212"/>
        <end position="254"/>
    </location>
</feature>
<evidence type="ECO:0000313" key="3">
    <source>
        <dbReference type="Proteomes" id="UP000191672"/>
    </source>
</evidence>
<organism evidence="2 3">
    <name type="scientific">Penicillium antarcticum</name>
    <dbReference type="NCBI Taxonomy" id="416450"/>
    <lineage>
        <taxon>Eukaryota</taxon>
        <taxon>Fungi</taxon>
        <taxon>Dikarya</taxon>
        <taxon>Ascomycota</taxon>
        <taxon>Pezizomycotina</taxon>
        <taxon>Eurotiomycetes</taxon>
        <taxon>Eurotiomycetidae</taxon>
        <taxon>Eurotiales</taxon>
        <taxon>Aspergillaceae</taxon>
        <taxon>Penicillium</taxon>
    </lineage>
</organism>
<feature type="compositionally biased region" description="Basic and acidic residues" evidence="1">
    <location>
        <begin position="89"/>
        <end position="106"/>
    </location>
</feature>
<evidence type="ECO:0000313" key="2">
    <source>
        <dbReference type="EMBL" id="OQD79677.1"/>
    </source>
</evidence>
<gene>
    <name evidence="2" type="ORF">PENANT_c045G05012</name>
</gene>
<feature type="region of interest" description="Disordered" evidence="1">
    <location>
        <begin position="212"/>
        <end position="260"/>
    </location>
</feature>
<sequence length="309" mass="34266">MGITPLDLTIEEEEKAIVQLIGQAAHPLGGTMFVTGARHHELALHLDSEQTPGCLRLIGDMDAHEVDLHQPTDAAREHLWGGDLAQMATKEDDHRQEDSHPGEKKGSGHRRRFGVQNRLSMTEDRAIHPVAAIAPDGRATQHQAPRDSDPPGEMAHQPLASTNPPELLHQERHQEFCRRQVHNLLPAETTRSMERAKTGPYHQDMLRLHKSSLQNPRGSRSRSPVSLGPQDSSKPPGRSSLQDQIPDTGSSNTPKRSENGERLPEITAQAHTISHHQGNITDRGRHPTHVGYYWRQLALAVDQARANLG</sequence>
<reference evidence="3" key="1">
    <citation type="journal article" date="2017" name="Nat. Microbiol.">
        <title>Global analysis of biosynthetic gene clusters reveals vast potential of secondary metabolite production in Penicillium species.</title>
        <authorList>
            <person name="Nielsen J.C."/>
            <person name="Grijseels S."/>
            <person name="Prigent S."/>
            <person name="Ji B."/>
            <person name="Dainat J."/>
            <person name="Nielsen K.F."/>
            <person name="Frisvad J.C."/>
            <person name="Workman M."/>
            <person name="Nielsen J."/>
        </authorList>
    </citation>
    <scope>NUCLEOTIDE SEQUENCE [LARGE SCALE GENOMIC DNA]</scope>
    <source>
        <strain evidence="3">IBT 31811</strain>
    </source>
</reference>
<accession>A0A1V6PSJ6</accession>
<proteinExistence type="predicted"/>
<protein>
    <submittedName>
        <fullName evidence="2">Uncharacterized protein</fullName>
    </submittedName>
</protein>